<dbReference type="GO" id="GO:0046654">
    <property type="term" value="P:tetrahydrofolate biosynthetic process"/>
    <property type="evidence" value="ECO:0007669"/>
    <property type="project" value="InterPro"/>
</dbReference>
<dbReference type="PRINTS" id="PR00070">
    <property type="entry name" value="DHFR"/>
</dbReference>
<organism evidence="8">
    <name type="scientific">uncultured marine group II/III euryarchaeote KM3_37_D11</name>
    <dbReference type="NCBI Taxonomy" id="1456443"/>
    <lineage>
        <taxon>Archaea</taxon>
        <taxon>Methanobacteriati</taxon>
        <taxon>Methanobacteriota</taxon>
        <taxon>environmental samples</taxon>
    </lineage>
</organism>
<dbReference type="InterPro" id="IPR012259">
    <property type="entry name" value="DHFR"/>
</dbReference>
<dbReference type="PROSITE" id="PS00075">
    <property type="entry name" value="DHFR_1"/>
    <property type="match status" value="1"/>
</dbReference>
<keyword evidence="5 8" id="KW-0560">Oxidoreductase</keyword>
<evidence type="ECO:0000259" key="7">
    <source>
        <dbReference type="PROSITE" id="PS51330"/>
    </source>
</evidence>
<dbReference type="GO" id="GO:0006730">
    <property type="term" value="P:one-carbon metabolic process"/>
    <property type="evidence" value="ECO:0007669"/>
    <property type="project" value="UniProtKB-KW"/>
</dbReference>
<dbReference type="GO" id="GO:0050661">
    <property type="term" value="F:NADP binding"/>
    <property type="evidence" value="ECO:0007669"/>
    <property type="project" value="InterPro"/>
</dbReference>
<reference evidence="8" key="1">
    <citation type="journal article" date="2014" name="Genome Biol. Evol.">
        <title>Pangenome evidence for extensive interdomain horizontal transfer affecting lineage core and shell genes in uncultured planktonic thaumarchaeota and euryarchaeota.</title>
        <authorList>
            <person name="Deschamps P."/>
            <person name="Zivanovic Y."/>
            <person name="Moreira D."/>
            <person name="Rodriguez-Valera F."/>
            <person name="Lopez-Garcia P."/>
        </authorList>
    </citation>
    <scope>NUCLEOTIDE SEQUENCE</scope>
</reference>
<keyword evidence="3" id="KW-0554">One-carbon metabolism</keyword>
<comment type="similarity">
    <text evidence="6">Belongs to the dihydrofolate reductase family.</text>
</comment>
<dbReference type="PROSITE" id="PS51330">
    <property type="entry name" value="DHFR_2"/>
    <property type="match status" value="1"/>
</dbReference>
<dbReference type="AlphaFoldDB" id="A0A075H4T8"/>
<name>A0A075H4T8_9EURY</name>
<dbReference type="PANTHER" id="PTHR48069:SF3">
    <property type="entry name" value="DIHYDROFOLATE REDUCTASE"/>
    <property type="match status" value="1"/>
</dbReference>
<sequence>MSGTILAAVSPDRVIGRDGGIPWHYPGDLQRFKRLTLGHTIIMGRRTWESLPRKPLPGRRNLVLTSRPLDGVECFATLAEAVAAAEGELFFIGGARLYAEAFGVADCIDLVLVPDEVPVEGSVLFPHIPDGWVAGAAEPHPDEPALRLQRWRRG</sequence>
<accession>A0A075H4T8</accession>
<dbReference type="GO" id="GO:0004146">
    <property type="term" value="F:dihydrofolate reductase activity"/>
    <property type="evidence" value="ECO:0007669"/>
    <property type="project" value="UniProtKB-EC"/>
</dbReference>
<comment type="pathway">
    <text evidence="1">Cofactor biosynthesis; tetrahydrofolate biosynthesis; 5,6,7,8-tetrahydrofolate from 7,8-dihydrofolate: step 1/1.</text>
</comment>
<keyword evidence="4" id="KW-0521">NADP</keyword>
<dbReference type="GO" id="GO:0046655">
    <property type="term" value="P:folic acid metabolic process"/>
    <property type="evidence" value="ECO:0007669"/>
    <property type="project" value="TreeGrafter"/>
</dbReference>
<evidence type="ECO:0000256" key="1">
    <source>
        <dbReference type="ARBA" id="ARBA00004903"/>
    </source>
</evidence>
<dbReference type="Gene3D" id="3.40.430.10">
    <property type="entry name" value="Dihydrofolate Reductase, subunit A"/>
    <property type="match status" value="1"/>
</dbReference>
<dbReference type="SUPFAM" id="SSF53597">
    <property type="entry name" value="Dihydrofolate reductase-like"/>
    <property type="match status" value="1"/>
</dbReference>
<dbReference type="InterPro" id="IPR001796">
    <property type="entry name" value="DHFR_dom"/>
</dbReference>
<evidence type="ECO:0000256" key="3">
    <source>
        <dbReference type="ARBA" id="ARBA00022563"/>
    </source>
</evidence>
<evidence type="ECO:0000256" key="5">
    <source>
        <dbReference type="ARBA" id="ARBA00023002"/>
    </source>
</evidence>
<evidence type="ECO:0000256" key="6">
    <source>
        <dbReference type="RuleBase" id="RU004474"/>
    </source>
</evidence>
<dbReference type="Pfam" id="PF00186">
    <property type="entry name" value="DHFR_1"/>
    <property type="match status" value="1"/>
</dbReference>
<dbReference type="GO" id="GO:0046452">
    <property type="term" value="P:dihydrofolate metabolic process"/>
    <property type="evidence" value="ECO:0007669"/>
    <property type="project" value="TreeGrafter"/>
</dbReference>
<feature type="domain" description="DHFR" evidence="7">
    <location>
        <begin position="2"/>
        <end position="153"/>
    </location>
</feature>
<dbReference type="EC" id="1.5.1.3" evidence="2"/>
<dbReference type="InterPro" id="IPR017925">
    <property type="entry name" value="DHFR_CS"/>
</dbReference>
<dbReference type="PANTHER" id="PTHR48069">
    <property type="entry name" value="DIHYDROFOLATE REDUCTASE"/>
    <property type="match status" value="1"/>
</dbReference>
<dbReference type="GO" id="GO:0005829">
    <property type="term" value="C:cytosol"/>
    <property type="evidence" value="ECO:0007669"/>
    <property type="project" value="TreeGrafter"/>
</dbReference>
<dbReference type="EMBL" id="KF900865">
    <property type="protein sequence ID" value="AIF09502.1"/>
    <property type="molecule type" value="Genomic_DNA"/>
</dbReference>
<protein>
    <recommendedName>
        <fullName evidence="2">dihydrofolate reductase</fullName>
        <ecNumber evidence="2">1.5.1.3</ecNumber>
    </recommendedName>
</protein>
<proteinExistence type="inferred from homology"/>
<dbReference type="CDD" id="cd00209">
    <property type="entry name" value="DHFR"/>
    <property type="match status" value="1"/>
</dbReference>
<evidence type="ECO:0000256" key="2">
    <source>
        <dbReference type="ARBA" id="ARBA00012856"/>
    </source>
</evidence>
<evidence type="ECO:0000256" key="4">
    <source>
        <dbReference type="ARBA" id="ARBA00022857"/>
    </source>
</evidence>
<gene>
    <name evidence="8" type="primary">folA</name>
</gene>
<dbReference type="InterPro" id="IPR024072">
    <property type="entry name" value="DHFR-like_dom_sf"/>
</dbReference>
<evidence type="ECO:0000313" key="8">
    <source>
        <dbReference type="EMBL" id="AIF09502.1"/>
    </source>
</evidence>